<dbReference type="InterPro" id="IPR012902">
    <property type="entry name" value="N_methyl_site"/>
</dbReference>
<dbReference type="PANTHER" id="PTHR30093">
    <property type="entry name" value="GENERAL SECRETION PATHWAY PROTEIN G"/>
    <property type="match status" value="1"/>
</dbReference>
<dbReference type="GO" id="GO:0016020">
    <property type="term" value="C:membrane"/>
    <property type="evidence" value="ECO:0007669"/>
    <property type="project" value="UniProtKB-SubCell"/>
</dbReference>
<keyword evidence="3 6" id="KW-0812">Transmembrane</keyword>
<evidence type="ECO:0000313" key="7">
    <source>
        <dbReference type="EMBL" id="BAU31341.1"/>
    </source>
</evidence>
<keyword evidence="5 6" id="KW-0472">Membrane</keyword>
<keyword evidence="2" id="KW-0488">Methylation</keyword>
<dbReference type="Pfam" id="PF07963">
    <property type="entry name" value="N_methyl"/>
    <property type="match status" value="1"/>
</dbReference>
<reference evidence="8" key="1">
    <citation type="submission" date="2015-12" db="EMBL/GenBank/DDBJ databases">
        <authorList>
            <person name="Shamseldin A."/>
            <person name="Moawad H."/>
            <person name="Abd El-Rahim W.M."/>
            <person name="Sadowsky M.J."/>
        </authorList>
    </citation>
    <scope>NUCLEOTIDE SEQUENCE [LARGE SCALE GENOMIC DNA]</scope>
    <source>
        <strain evidence="8">JAM AC0309</strain>
    </source>
</reference>
<dbReference type="SUPFAM" id="SSF54523">
    <property type="entry name" value="Pili subunits"/>
    <property type="match status" value="1"/>
</dbReference>
<dbReference type="Gene3D" id="3.30.700.10">
    <property type="entry name" value="Glycoprotein, Type 4 Pilin"/>
    <property type="match status" value="1"/>
</dbReference>
<evidence type="ECO:0000256" key="4">
    <source>
        <dbReference type="ARBA" id="ARBA00022989"/>
    </source>
</evidence>
<dbReference type="KEGG" id="malk:MalAC0309_0469"/>
<accession>A0A0U5BSJ5</accession>
<dbReference type="EMBL" id="AP017315">
    <property type="protein sequence ID" value="BAU31341.1"/>
    <property type="molecule type" value="Genomic_DNA"/>
</dbReference>
<dbReference type="NCBIfam" id="TIGR02532">
    <property type="entry name" value="IV_pilin_GFxxxE"/>
    <property type="match status" value="1"/>
</dbReference>
<proteinExistence type="predicted"/>
<evidence type="ECO:0000256" key="6">
    <source>
        <dbReference type="SAM" id="Phobius"/>
    </source>
</evidence>
<dbReference type="PROSITE" id="PS00409">
    <property type="entry name" value="PROKAR_NTER_METHYL"/>
    <property type="match status" value="1"/>
</dbReference>
<comment type="subcellular location">
    <subcellularLocation>
        <location evidence="1">Membrane</location>
        <topology evidence="1">Single-pass membrane protein</topology>
    </subcellularLocation>
</comment>
<gene>
    <name evidence="7" type="ORF">MalAC0309_0469</name>
</gene>
<evidence type="ECO:0000256" key="5">
    <source>
        <dbReference type="ARBA" id="ARBA00023136"/>
    </source>
</evidence>
<organism evidence="7 8">
    <name type="scientific">Microcella alkaliphila</name>
    <dbReference type="NCBI Taxonomy" id="279828"/>
    <lineage>
        <taxon>Bacteria</taxon>
        <taxon>Bacillati</taxon>
        <taxon>Actinomycetota</taxon>
        <taxon>Actinomycetes</taxon>
        <taxon>Micrococcales</taxon>
        <taxon>Microbacteriaceae</taxon>
        <taxon>Microcella</taxon>
    </lineage>
</organism>
<evidence type="ECO:0000256" key="1">
    <source>
        <dbReference type="ARBA" id="ARBA00004167"/>
    </source>
</evidence>
<protein>
    <recommendedName>
        <fullName evidence="9">Prepilin-type N-terminal cleavage/methylation domain-containing protein</fullName>
    </recommendedName>
</protein>
<dbReference type="PANTHER" id="PTHR30093:SF44">
    <property type="entry name" value="TYPE II SECRETION SYSTEM CORE PROTEIN G"/>
    <property type="match status" value="1"/>
</dbReference>
<keyword evidence="4 6" id="KW-1133">Transmembrane helix</keyword>
<evidence type="ECO:0000256" key="3">
    <source>
        <dbReference type="ARBA" id="ARBA00022692"/>
    </source>
</evidence>
<name>A0A0U5BSJ5_9MICO</name>
<dbReference type="OrthoDB" id="9830700at2"/>
<reference evidence="7 8" key="2">
    <citation type="submission" date="2016-01" db="EMBL/GenBank/DDBJ databases">
        <title>Microcella alkaliphila JAM AC0309 whole genome shotgun sequence.</title>
        <authorList>
            <person name="Kurata A."/>
            <person name="Hirose Y."/>
            <person name="Kishimoto N."/>
            <person name="Kobayashi T."/>
        </authorList>
    </citation>
    <scope>NUCLEOTIDE SEQUENCE [LARGE SCALE GENOMIC DNA]</scope>
    <source>
        <strain evidence="7 8">JAM AC0309</strain>
    </source>
</reference>
<evidence type="ECO:0000256" key="2">
    <source>
        <dbReference type="ARBA" id="ARBA00022481"/>
    </source>
</evidence>
<evidence type="ECO:0008006" key="9">
    <source>
        <dbReference type="Google" id="ProtNLM"/>
    </source>
</evidence>
<dbReference type="AlphaFoldDB" id="A0A0U5BSJ5"/>
<dbReference type="InterPro" id="IPR045584">
    <property type="entry name" value="Pilin-like"/>
</dbReference>
<sequence length="139" mass="14638">MLSLETRTTAPEVRRDAGFTLIELLVVVVIIGILAAIAIPAFLGQRDQALGASVASAVANARIGLVAEMADGAWPDEATRNAVLAAHGDPDIDLTLFGNENRFCIQGDHTQLSRTWAADDREGVVVEATCDPGGTIIRS</sequence>
<dbReference type="Proteomes" id="UP000218965">
    <property type="component" value="Chromosome"/>
</dbReference>
<evidence type="ECO:0000313" key="8">
    <source>
        <dbReference type="Proteomes" id="UP000218965"/>
    </source>
</evidence>
<feature type="transmembrane region" description="Helical" evidence="6">
    <location>
        <begin position="21"/>
        <end position="43"/>
    </location>
</feature>
<dbReference type="RefSeq" id="WP_096420487.1">
    <property type="nucleotide sequence ID" value="NZ_AP017315.1"/>
</dbReference>